<organism evidence="1">
    <name type="scientific">Anguilla anguilla</name>
    <name type="common">European freshwater eel</name>
    <name type="synonym">Muraena anguilla</name>
    <dbReference type="NCBI Taxonomy" id="7936"/>
    <lineage>
        <taxon>Eukaryota</taxon>
        <taxon>Metazoa</taxon>
        <taxon>Chordata</taxon>
        <taxon>Craniata</taxon>
        <taxon>Vertebrata</taxon>
        <taxon>Euteleostomi</taxon>
        <taxon>Actinopterygii</taxon>
        <taxon>Neopterygii</taxon>
        <taxon>Teleostei</taxon>
        <taxon>Anguilliformes</taxon>
        <taxon>Anguillidae</taxon>
        <taxon>Anguilla</taxon>
    </lineage>
</organism>
<dbReference type="EMBL" id="GBXM01017160">
    <property type="protein sequence ID" value="JAH91417.1"/>
    <property type="molecule type" value="Transcribed_RNA"/>
</dbReference>
<evidence type="ECO:0000313" key="1">
    <source>
        <dbReference type="EMBL" id="JAH91417.1"/>
    </source>
</evidence>
<reference evidence="1" key="2">
    <citation type="journal article" date="2015" name="Fish Shellfish Immunol.">
        <title>Early steps in the European eel (Anguilla anguilla)-Vibrio vulnificus interaction in the gills: Role of the RtxA13 toxin.</title>
        <authorList>
            <person name="Callol A."/>
            <person name="Pajuelo D."/>
            <person name="Ebbesson L."/>
            <person name="Teles M."/>
            <person name="MacKenzie S."/>
            <person name="Amaro C."/>
        </authorList>
    </citation>
    <scope>NUCLEOTIDE SEQUENCE</scope>
</reference>
<name>A0A0E9WM50_ANGAN</name>
<proteinExistence type="predicted"/>
<dbReference type="AlphaFoldDB" id="A0A0E9WM50"/>
<sequence>MGTQCRKCQGGESNPRLHRELVYRLTINQPTDCATWFPTFSFLFIKSLKHFNHISIFLITPSEKKASTH</sequence>
<reference evidence="1" key="1">
    <citation type="submission" date="2014-11" db="EMBL/GenBank/DDBJ databases">
        <authorList>
            <person name="Amaro Gonzalez C."/>
        </authorList>
    </citation>
    <scope>NUCLEOTIDE SEQUENCE</scope>
</reference>
<protein>
    <submittedName>
        <fullName evidence="1">Uncharacterized protein</fullName>
    </submittedName>
</protein>
<accession>A0A0E9WM50</accession>